<dbReference type="Pfam" id="PF13426">
    <property type="entry name" value="PAS_9"/>
    <property type="match status" value="1"/>
</dbReference>
<dbReference type="InterPro" id="IPR013655">
    <property type="entry name" value="PAS_fold_3"/>
</dbReference>
<evidence type="ECO:0000259" key="7">
    <source>
        <dbReference type="PROSITE" id="PS50112"/>
    </source>
</evidence>
<keyword evidence="1" id="KW-0547">Nucleotide-binding</keyword>
<dbReference type="PANTHER" id="PTHR32071">
    <property type="entry name" value="TRANSCRIPTIONAL REGULATORY PROTEIN"/>
    <property type="match status" value="1"/>
</dbReference>
<feature type="non-terminal residue" evidence="9">
    <location>
        <position position="1"/>
    </location>
</feature>
<evidence type="ECO:0000256" key="5">
    <source>
        <dbReference type="SAM" id="MobiDB-lite"/>
    </source>
</evidence>
<feature type="domain" description="PAC" evidence="8">
    <location>
        <begin position="272"/>
        <end position="324"/>
    </location>
</feature>
<dbReference type="PANTHER" id="PTHR32071:SF57">
    <property type="entry name" value="C4-DICARBOXYLATE TRANSPORT TRANSCRIPTIONAL REGULATORY PROTEIN DCTD"/>
    <property type="match status" value="1"/>
</dbReference>
<evidence type="ECO:0000313" key="9">
    <source>
        <dbReference type="EMBL" id="OGM06354.1"/>
    </source>
</evidence>
<dbReference type="AlphaFoldDB" id="A0A1F7WU47"/>
<dbReference type="Gene3D" id="2.10.70.100">
    <property type="match status" value="1"/>
</dbReference>
<dbReference type="Pfam" id="PF25601">
    <property type="entry name" value="AAA_lid_14"/>
    <property type="match status" value="1"/>
</dbReference>
<evidence type="ECO:0000256" key="4">
    <source>
        <dbReference type="ARBA" id="ARBA00023163"/>
    </source>
</evidence>
<evidence type="ECO:0000256" key="3">
    <source>
        <dbReference type="ARBA" id="ARBA00023015"/>
    </source>
</evidence>
<dbReference type="SMART" id="SM00091">
    <property type="entry name" value="PAS"/>
    <property type="match status" value="3"/>
</dbReference>
<organism evidence="9 10">
    <name type="scientific">Candidatus Wallbacteria bacterium GWC2_49_35</name>
    <dbReference type="NCBI Taxonomy" id="1817813"/>
    <lineage>
        <taxon>Bacteria</taxon>
        <taxon>Candidatus Walliibacteriota</taxon>
    </lineage>
</organism>
<dbReference type="SMART" id="SM00382">
    <property type="entry name" value="AAA"/>
    <property type="match status" value="1"/>
</dbReference>
<dbReference type="Pfam" id="PF00158">
    <property type="entry name" value="Sigma54_activat"/>
    <property type="match status" value="1"/>
</dbReference>
<protein>
    <recommendedName>
        <fullName evidence="11">Sigma-54-dependent Fis family transcriptional regulator</fullName>
    </recommendedName>
</protein>
<dbReference type="InterPro" id="IPR025944">
    <property type="entry name" value="Sigma_54_int_dom_CS"/>
</dbReference>
<reference evidence="9 10" key="1">
    <citation type="journal article" date="2016" name="Nat. Commun.">
        <title>Thousands of microbial genomes shed light on interconnected biogeochemical processes in an aquifer system.</title>
        <authorList>
            <person name="Anantharaman K."/>
            <person name="Brown C.T."/>
            <person name="Hug L.A."/>
            <person name="Sharon I."/>
            <person name="Castelle C.J."/>
            <person name="Probst A.J."/>
            <person name="Thomas B.C."/>
            <person name="Singh A."/>
            <person name="Wilkins M.J."/>
            <person name="Karaoz U."/>
            <person name="Brodie E.L."/>
            <person name="Williams K.H."/>
            <person name="Hubbard S.S."/>
            <person name="Banfield J.F."/>
        </authorList>
    </citation>
    <scope>NUCLEOTIDE SEQUENCE [LARGE SCALE GENOMIC DNA]</scope>
</reference>
<dbReference type="SUPFAM" id="SSF46689">
    <property type="entry name" value="Homeodomain-like"/>
    <property type="match status" value="2"/>
</dbReference>
<dbReference type="STRING" id="1817813.A2008_01980"/>
<name>A0A1F7WU47_9BACT</name>
<dbReference type="GO" id="GO:0006355">
    <property type="term" value="P:regulation of DNA-templated transcription"/>
    <property type="evidence" value="ECO:0007669"/>
    <property type="project" value="InterPro"/>
</dbReference>
<dbReference type="GO" id="GO:0043565">
    <property type="term" value="F:sequence-specific DNA binding"/>
    <property type="evidence" value="ECO:0007669"/>
    <property type="project" value="InterPro"/>
</dbReference>
<dbReference type="InterPro" id="IPR035965">
    <property type="entry name" value="PAS-like_dom_sf"/>
</dbReference>
<feature type="compositionally biased region" description="Basic and acidic residues" evidence="5">
    <location>
        <begin position="791"/>
        <end position="807"/>
    </location>
</feature>
<dbReference type="Gene3D" id="1.10.10.60">
    <property type="entry name" value="Homeodomain-like"/>
    <property type="match status" value="2"/>
</dbReference>
<dbReference type="PROSITE" id="PS50112">
    <property type="entry name" value="PAS"/>
    <property type="match status" value="1"/>
</dbReference>
<dbReference type="InterPro" id="IPR000700">
    <property type="entry name" value="PAS-assoc_C"/>
</dbReference>
<evidence type="ECO:0000313" key="10">
    <source>
        <dbReference type="Proteomes" id="UP000178735"/>
    </source>
</evidence>
<dbReference type="NCBIfam" id="TIGR00229">
    <property type="entry name" value="sensory_box"/>
    <property type="match status" value="1"/>
</dbReference>
<dbReference type="PROSITE" id="PS50113">
    <property type="entry name" value="PAC"/>
    <property type="match status" value="2"/>
</dbReference>
<dbReference type="GO" id="GO:0005524">
    <property type="term" value="F:ATP binding"/>
    <property type="evidence" value="ECO:0007669"/>
    <property type="project" value="UniProtKB-KW"/>
</dbReference>
<dbReference type="Proteomes" id="UP000178735">
    <property type="component" value="Unassembled WGS sequence"/>
</dbReference>
<dbReference type="InterPro" id="IPR002078">
    <property type="entry name" value="Sigma_54_int"/>
</dbReference>
<evidence type="ECO:0000259" key="6">
    <source>
        <dbReference type="PROSITE" id="PS50045"/>
    </source>
</evidence>
<keyword evidence="4" id="KW-0804">Transcription</keyword>
<comment type="caution">
    <text evidence="9">The sequence shown here is derived from an EMBL/GenBank/DDBJ whole genome shotgun (WGS) entry which is preliminary data.</text>
</comment>
<gene>
    <name evidence="9" type="ORF">A2008_01980</name>
</gene>
<dbReference type="InterPro" id="IPR000014">
    <property type="entry name" value="PAS"/>
</dbReference>
<dbReference type="Pfam" id="PF13188">
    <property type="entry name" value="PAS_8"/>
    <property type="match status" value="1"/>
</dbReference>
<dbReference type="InterPro" id="IPR009057">
    <property type="entry name" value="Homeodomain-like_sf"/>
</dbReference>
<evidence type="ECO:0000259" key="8">
    <source>
        <dbReference type="PROSITE" id="PS50113"/>
    </source>
</evidence>
<dbReference type="InterPro" id="IPR058031">
    <property type="entry name" value="AAA_lid_NorR"/>
</dbReference>
<accession>A0A1F7WU47</accession>
<evidence type="ECO:0008006" key="11">
    <source>
        <dbReference type="Google" id="ProtNLM"/>
    </source>
</evidence>
<dbReference type="SMART" id="SM00086">
    <property type="entry name" value="PAC"/>
    <property type="match status" value="3"/>
</dbReference>
<keyword evidence="3" id="KW-0805">Transcription regulation</keyword>
<dbReference type="Pfam" id="PF08447">
    <property type="entry name" value="PAS_3"/>
    <property type="match status" value="1"/>
</dbReference>
<proteinExistence type="predicted"/>
<dbReference type="InterPro" id="IPR002197">
    <property type="entry name" value="HTH_Fis"/>
</dbReference>
<dbReference type="PROSITE" id="PS50045">
    <property type="entry name" value="SIGMA54_INTERACT_4"/>
    <property type="match status" value="1"/>
</dbReference>
<dbReference type="SUPFAM" id="SSF52540">
    <property type="entry name" value="P-loop containing nucleoside triphosphate hydrolases"/>
    <property type="match status" value="1"/>
</dbReference>
<dbReference type="CDD" id="cd00130">
    <property type="entry name" value="PAS"/>
    <property type="match status" value="2"/>
</dbReference>
<feature type="region of interest" description="Disordered" evidence="5">
    <location>
        <begin position="788"/>
        <end position="807"/>
    </location>
</feature>
<dbReference type="PROSITE" id="PS00688">
    <property type="entry name" value="SIGMA54_INTERACT_3"/>
    <property type="match status" value="1"/>
</dbReference>
<dbReference type="InterPro" id="IPR003593">
    <property type="entry name" value="AAA+_ATPase"/>
</dbReference>
<feature type="domain" description="PAS" evidence="7">
    <location>
        <begin position="325"/>
        <end position="395"/>
    </location>
</feature>
<dbReference type="Gene3D" id="3.40.50.300">
    <property type="entry name" value="P-loop containing nucleotide triphosphate hydrolases"/>
    <property type="match status" value="1"/>
</dbReference>
<sequence>VPEIMPEEASRIIMDALLKASKCGRCSGVEYCLDIPGGVKWYELSISARGDHNEPDCLFIVLVRDITERKQQAEGISRLEKRFRHVIENMPAGAILCENDKIFINSHIEELSGYSQNDFNSPEEFFDTLFKEGFETIMNVFESNFVNKRLGFVSLLLHRKNGGIRNVDISRMLIEGQLTVWIFYDATDYLFVQKKLMKSELHLMEAHRVAHIGSYECDLVSGEISWSELCYEIMGIKHQKITPELIKSLIHPDDQEYYYSHYFDLFSKNKNFNIEYRIKRPDGKIIYICDEAIIKFDDNGIPSNCIGYYKDITLQKKAAEELLRSEHNKLQLLELSHEGYWAINETEKTIFVNNRVCEILGYSKEEIIEKKPLEFFASEHADLFVSVIDQCLIGEKTSYNSQMIHKNGHNVFVNMTVSPTFDDNGIYNGAFMLINDFTKQKELESEIKSVRQELTEKYSYNDIIGKSPAMQVIFESLQTIAEADCNVLIEGPSGTGKNLIAKIIYNISNRKNKAFVVVNCGTLPENLLESELFGYVKGAFTGADKDKQGKFAAAEGGVVFLDEIGEMPLNLQVKILRIIEEKKFEPVGSNKTMTSDVRIVAATNKDLKKLVAEGKFRADLYFRLKIVSINIPPLKDRQEDIEVLTEYYINHFNEKYNKNVSYVSQDVSRFFKLYDFPGNVRELKNIMERAYIFCNDAILQMKHMACEYISTAERLCGENPEKNEAFRNIEPDKKINAKPDKIYIDTNEKKFIEETILKCGGNKSMAARELKIDYTTLWRKLKKYGMNELPDQNKPEENSVSSVKKDSAVISPSAGEKEILKEALVKAGNNKTEAGKRLKMSRTTLWRKLKKYELL</sequence>
<dbReference type="PRINTS" id="PR01590">
    <property type="entry name" value="HTHFIS"/>
</dbReference>
<dbReference type="Gene3D" id="1.10.8.60">
    <property type="match status" value="1"/>
</dbReference>
<dbReference type="Pfam" id="PF02954">
    <property type="entry name" value="HTH_8"/>
    <property type="match status" value="2"/>
</dbReference>
<feature type="domain" description="PAC" evidence="8">
    <location>
        <begin position="397"/>
        <end position="449"/>
    </location>
</feature>
<dbReference type="EMBL" id="MGFH01000066">
    <property type="protein sequence ID" value="OGM06354.1"/>
    <property type="molecule type" value="Genomic_DNA"/>
</dbReference>
<dbReference type="FunFam" id="3.40.50.300:FF:000006">
    <property type="entry name" value="DNA-binding transcriptional regulator NtrC"/>
    <property type="match status" value="1"/>
</dbReference>
<feature type="domain" description="Sigma-54 factor interaction" evidence="6">
    <location>
        <begin position="463"/>
        <end position="692"/>
    </location>
</feature>
<dbReference type="SUPFAM" id="SSF55785">
    <property type="entry name" value="PYP-like sensor domain (PAS domain)"/>
    <property type="match status" value="4"/>
</dbReference>
<dbReference type="CDD" id="cd00009">
    <property type="entry name" value="AAA"/>
    <property type="match status" value="1"/>
</dbReference>
<keyword evidence="2" id="KW-0067">ATP-binding</keyword>
<dbReference type="InterPro" id="IPR027417">
    <property type="entry name" value="P-loop_NTPase"/>
</dbReference>
<evidence type="ECO:0000256" key="2">
    <source>
        <dbReference type="ARBA" id="ARBA00022840"/>
    </source>
</evidence>
<evidence type="ECO:0000256" key="1">
    <source>
        <dbReference type="ARBA" id="ARBA00022741"/>
    </source>
</evidence>
<dbReference type="Gene3D" id="3.30.450.20">
    <property type="entry name" value="PAS domain"/>
    <property type="match status" value="3"/>
</dbReference>
<dbReference type="InterPro" id="IPR001610">
    <property type="entry name" value="PAC"/>
</dbReference>